<dbReference type="OrthoDB" id="3267335at2759"/>
<evidence type="ECO:0000256" key="1">
    <source>
        <dbReference type="SAM" id="SignalP"/>
    </source>
</evidence>
<evidence type="ECO:0000313" key="3">
    <source>
        <dbReference type="Proteomes" id="UP000077266"/>
    </source>
</evidence>
<keyword evidence="1" id="KW-0732">Signal</keyword>
<dbReference type="InParanoid" id="A0A165PKB3"/>
<gene>
    <name evidence="2" type="ORF">EXIGLDRAFT_735763</name>
</gene>
<protein>
    <submittedName>
        <fullName evidence="2">Uncharacterized protein</fullName>
    </submittedName>
</protein>
<accession>A0A165PKB3</accession>
<proteinExistence type="predicted"/>
<feature type="chain" id="PRO_5007864037" evidence="1">
    <location>
        <begin position="20"/>
        <end position="216"/>
    </location>
</feature>
<feature type="signal peptide" evidence="1">
    <location>
        <begin position="1"/>
        <end position="19"/>
    </location>
</feature>
<dbReference type="AlphaFoldDB" id="A0A165PKB3"/>
<reference evidence="2 3" key="1">
    <citation type="journal article" date="2016" name="Mol. Biol. Evol.">
        <title>Comparative Genomics of Early-Diverging Mushroom-Forming Fungi Provides Insights into the Origins of Lignocellulose Decay Capabilities.</title>
        <authorList>
            <person name="Nagy L.G."/>
            <person name="Riley R."/>
            <person name="Tritt A."/>
            <person name="Adam C."/>
            <person name="Daum C."/>
            <person name="Floudas D."/>
            <person name="Sun H."/>
            <person name="Yadav J.S."/>
            <person name="Pangilinan J."/>
            <person name="Larsson K.H."/>
            <person name="Matsuura K."/>
            <person name="Barry K."/>
            <person name="Labutti K."/>
            <person name="Kuo R."/>
            <person name="Ohm R.A."/>
            <person name="Bhattacharya S.S."/>
            <person name="Shirouzu T."/>
            <person name="Yoshinaga Y."/>
            <person name="Martin F.M."/>
            <person name="Grigoriev I.V."/>
            <person name="Hibbett D.S."/>
        </authorList>
    </citation>
    <scope>NUCLEOTIDE SEQUENCE [LARGE SCALE GENOMIC DNA]</scope>
    <source>
        <strain evidence="2 3">HHB12029</strain>
    </source>
</reference>
<sequence length="216" mass="22255">MHLPLLSSVVLLSLASVRAQEVNGQYFTRGLAIVDAPNPGSPYNAGGNMPIAVDVSGNGQLAAQHDTSLDTLTIFLVSSALGTNYTVVANATFLQGEEGSTVKHLDWQVPSCVGAGSYNLTFYETAKYQGTAYFAITPIPVEIKTPSSSAACTNGQEPTKAEVQPQADNAYNAGAGSPFLPGNAAATQTGAGLTLTGQVPVLVAFLCTAFGIRVLS</sequence>
<dbReference type="STRING" id="1314781.A0A165PKB3"/>
<dbReference type="EMBL" id="KV425889">
    <property type="protein sequence ID" value="KZW02296.1"/>
    <property type="molecule type" value="Genomic_DNA"/>
</dbReference>
<dbReference type="Proteomes" id="UP000077266">
    <property type="component" value="Unassembled WGS sequence"/>
</dbReference>
<evidence type="ECO:0000313" key="2">
    <source>
        <dbReference type="EMBL" id="KZW02296.1"/>
    </source>
</evidence>
<keyword evidence="3" id="KW-1185">Reference proteome</keyword>
<name>A0A165PKB3_EXIGL</name>
<organism evidence="2 3">
    <name type="scientific">Exidia glandulosa HHB12029</name>
    <dbReference type="NCBI Taxonomy" id="1314781"/>
    <lineage>
        <taxon>Eukaryota</taxon>
        <taxon>Fungi</taxon>
        <taxon>Dikarya</taxon>
        <taxon>Basidiomycota</taxon>
        <taxon>Agaricomycotina</taxon>
        <taxon>Agaricomycetes</taxon>
        <taxon>Auriculariales</taxon>
        <taxon>Exidiaceae</taxon>
        <taxon>Exidia</taxon>
    </lineage>
</organism>